<feature type="compositionally biased region" description="Basic and acidic residues" evidence="7">
    <location>
        <begin position="234"/>
        <end position="275"/>
    </location>
</feature>
<evidence type="ECO:0000256" key="8">
    <source>
        <dbReference type="SAM" id="Phobius"/>
    </source>
</evidence>
<keyword evidence="6 8" id="KW-0472">Membrane</keyword>
<evidence type="ECO:0000256" key="5">
    <source>
        <dbReference type="ARBA" id="ARBA00022989"/>
    </source>
</evidence>
<feature type="transmembrane region" description="Helical" evidence="8">
    <location>
        <begin position="43"/>
        <end position="63"/>
    </location>
</feature>
<evidence type="ECO:0000256" key="7">
    <source>
        <dbReference type="SAM" id="MobiDB-lite"/>
    </source>
</evidence>
<evidence type="ECO:0000256" key="6">
    <source>
        <dbReference type="ARBA" id="ARBA00023136"/>
    </source>
</evidence>
<dbReference type="AlphaFoldDB" id="A0A4E9ECE6"/>
<keyword evidence="3 8" id="KW-0812">Transmembrane</keyword>
<evidence type="ECO:0000256" key="4">
    <source>
        <dbReference type="ARBA" id="ARBA00022968"/>
    </source>
</evidence>
<proteinExistence type="inferred from homology"/>
<evidence type="ECO:0000256" key="3">
    <source>
        <dbReference type="ARBA" id="ARBA00022692"/>
    </source>
</evidence>
<comment type="subcellular location">
    <subcellularLocation>
        <location evidence="1">Membrane</location>
        <topology evidence="1">Single-pass type II membrane protein</topology>
    </subcellularLocation>
</comment>
<evidence type="ECO:0000256" key="2">
    <source>
        <dbReference type="ARBA" id="ARBA00006462"/>
    </source>
</evidence>
<evidence type="ECO:0000256" key="1">
    <source>
        <dbReference type="ARBA" id="ARBA00004606"/>
    </source>
</evidence>
<gene>
    <name evidence="9" type="ORF">FUG_LOCUS179070</name>
</gene>
<keyword evidence="5 8" id="KW-1133">Transmembrane helix</keyword>
<sequence>MNGQDLIPFLGLSSHYLDPCPALILSYRLQLIASLSTTLIFRFRFSFLSTPFFLTCILFLFCFHQQCLTMGIHLSSSWRTPRGWRLISVTLVVLTLLLVIPLHRLSDDSPGVYGHLTKYLSHEGAAYDVEEGFVANLNETTNDQILNDEETVEPAEPAREISYDTDSPQYTGEEEKEPSKNLETPVVAQQPEGDKKPNDDDDGSVLEVDRSIEIEPTLSNQIHSTKIYSEASEETSKPEAIEIKPQGDKIGENKADNDKPQQVENKIHDNDDKRPSGIKVPDLTQKHKYLENEDGKGATATKASEVSSTTSIAGAFTPSQTAELDVPSGPLSNWTGVCEGFPNTDGIMLVMKTGATEAFTKLPAHLLTSLQCLDDYLLFSDLDQQIDKYQIYDVLKDVKDDVRRGRKEFDLYKAQVDCPIPQQYCTAGLTGKDGWNLDKYKFLHMVEKAWEMRPNKEWYVFAEADTYVFWPNLVWYLRNRVNGTETPYVGSVAMLKGKPFAHGGSGYVIHGDTMRKMAQIPDLAHKYDMMATHECCGDYLMSLAVQETGKKVKQAHPMFNGEKPVTLPFGNNHWCEPLLTMHHMDPEEVSDAWHFEKTRHKKGPVQIREMYHQFWAPRLESEHDEWDNLSDDVCYIGFGSEAQAKASDHQRNRQRKEGDKNAVEQQAHRSKEHCAKVCESDGLGISENDYYGLKDDNERNKMIKNRYNQKRGDKNWNASRRCFQWRYHNNICCVAKSFKRGKPRKEPKPEERWTSGWFVQGINDWIDAKGDCTPNWKDPR</sequence>
<feature type="region of interest" description="Disordered" evidence="7">
    <location>
        <begin position="644"/>
        <end position="671"/>
    </location>
</feature>
<feature type="region of interest" description="Disordered" evidence="7">
    <location>
        <begin position="141"/>
        <end position="282"/>
    </location>
</feature>
<name>A0A4E9ECE6_GIBZA</name>
<comment type="similarity">
    <text evidence="2">Belongs to the glycosyltransferase 31 family. Beta3-Gal-T subfamily.</text>
</comment>
<organism evidence="9">
    <name type="scientific">Gibberella zeae</name>
    <name type="common">Wheat head blight fungus</name>
    <name type="synonym">Fusarium graminearum</name>
    <dbReference type="NCBI Taxonomy" id="5518"/>
    <lineage>
        <taxon>Eukaryota</taxon>
        <taxon>Fungi</taxon>
        <taxon>Dikarya</taxon>
        <taxon>Ascomycota</taxon>
        <taxon>Pezizomycotina</taxon>
        <taxon>Sordariomycetes</taxon>
        <taxon>Hypocreomycetidae</taxon>
        <taxon>Hypocreales</taxon>
        <taxon>Nectriaceae</taxon>
        <taxon>Fusarium</taxon>
    </lineage>
</organism>
<keyword evidence="4" id="KW-0735">Signal-anchor</keyword>
<accession>A0A4E9ECE6</accession>
<dbReference type="GO" id="GO:0016020">
    <property type="term" value="C:membrane"/>
    <property type="evidence" value="ECO:0007669"/>
    <property type="project" value="UniProtKB-SubCell"/>
</dbReference>
<feature type="transmembrane region" description="Helical" evidence="8">
    <location>
        <begin position="84"/>
        <end position="102"/>
    </location>
</feature>
<dbReference type="PANTHER" id="PTHR23033:SF40">
    <property type="entry name" value="APPLE DOMAIN-CONTAINING PROTEIN"/>
    <property type="match status" value="1"/>
</dbReference>
<reference evidence="9" key="1">
    <citation type="submission" date="2019-04" db="EMBL/GenBank/DDBJ databases">
        <authorList>
            <person name="Melise S."/>
            <person name="Noan J."/>
            <person name="Okalmin O."/>
        </authorList>
    </citation>
    <scope>NUCLEOTIDE SEQUENCE</scope>
    <source>
        <strain evidence="9">FN9</strain>
    </source>
</reference>
<feature type="compositionally biased region" description="Basic and acidic residues" evidence="7">
    <location>
        <begin position="646"/>
        <end position="671"/>
    </location>
</feature>
<dbReference type="Gene3D" id="3.90.550.50">
    <property type="match status" value="1"/>
</dbReference>
<evidence type="ECO:0000313" key="9">
    <source>
        <dbReference type="EMBL" id="VIO55762.1"/>
    </source>
</evidence>
<protein>
    <recommendedName>
        <fullName evidence="10">Glycosyltransferase family 31 protein</fullName>
    </recommendedName>
</protein>
<evidence type="ECO:0008006" key="10">
    <source>
        <dbReference type="Google" id="ProtNLM"/>
    </source>
</evidence>
<dbReference type="EMBL" id="CAAKMV010000121">
    <property type="protein sequence ID" value="VIO55762.1"/>
    <property type="molecule type" value="Genomic_DNA"/>
</dbReference>
<dbReference type="PANTHER" id="PTHR23033">
    <property type="entry name" value="BETA1,3-GALACTOSYLTRANSFERASE"/>
    <property type="match status" value="1"/>
</dbReference>
<dbReference type="InterPro" id="IPR026050">
    <property type="entry name" value="C1GALT1/C1GALT1_chp1"/>
</dbReference>
<feature type="compositionally biased region" description="Polar residues" evidence="7">
    <location>
        <begin position="217"/>
        <end position="227"/>
    </location>
</feature>